<organism evidence="1 2">
    <name type="scientific">Prorocentrum cordatum</name>
    <dbReference type="NCBI Taxonomy" id="2364126"/>
    <lineage>
        <taxon>Eukaryota</taxon>
        <taxon>Sar</taxon>
        <taxon>Alveolata</taxon>
        <taxon>Dinophyceae</taxon>
        <taxon>Prorocentrales</taxon>
        <taxon>Prorocentraceae</taxon>
        <taxon>Prorocentrum</taxon>
    </lineage>
</organism>
<name>A0ABN9SDI5_9DINO</name>
<protein>
    <recommendedName>
        <fullName evidence="3">Phospholipase B-like</fullName>
    </recommendedName>
</protein>
<evidence type="ECO:0000313" key="1">
    <source>
        <dbReference type="EMBL" id="CAK0830039.1"/>
    </source>
</evidence>
<feature type="non-terminal residue" evidence="1">
    <location>
        <position position="1"/>
    </location>
</feature>
<sequence>QKSLSLASLLEPHQYVHTVGQAGHRGCRKDACLDPQIPISCAAAFPLQESSGFPSPRLFGERAETQSTSSAVLLQGSAYLFRPTGSHRWPPPGGKQRKSAYEILSPSQDTPWEAEALYAHLKGSYWSEEAPPPRGAGPAAGWAPWPLAAAAVLPAVGLWWAASRAPAWARGRCEDGAEMRAVLRTGALPCGLASGSSATSLLSESPAAAAG</sequence>
<proteinExistence type="predicted"/>
<evidence type="ECO:0000313" key="2">
    <source>
        <dbReference type="Proteomes" id="UP001189429"/>
    </source>
</evidence>
<gene>
    <name evidence="1" type="ORF">PCOR1329_LOCUS28788</name>
</gene>
<accession>A0ABN9SDI5</accession>
<evidence type="ECO:0008006" key="3">
    <source>
        <dbReference type="Google" id="ProtNLM"/>
    </source>
</evidence>
<dbReference type="Proteomes" id="UP001189429">
    <property type="component" value="Unassembled WGS sequence"/>
</dbReference>
<reference evidence="1" key="1">
    <citation type="submission" date="2023-10" db="EMBL/GenBank/DDBJ databases">
        <authorList>
            <person name="Chen Y."/>
            <person name="Shah S."/>
            <person name="Dougan E. K."/>
            <person name="Thang M."/>
            <person name="Chan C."/>
        </authorList>
    </citation>
    <scope>NUCLEOTIDE SEQUENCE [LARGE SCALE GENOMIC DNA]</scope>
</reference>
<comment type="caution">
    <text evidence="1">The sequence shown here is derived from an EMBL/GenBank/DDBJ whole genome shotgun (WGS) entry which is preliminary data.</text>
</comment>
<keyword evidence="2" id="KW-1185">Reference proteome</keyword>
<dbReference type="EMBL" id="CAUYUJ010010691">
    <property type="protein sequence ID" value="CAK0830039.1"/>
    <property type="molecule type" value="Genomic_DNA"/>
</dbReference>